<dbReference type="EMBL" id="HACA01005979">
    <property type="protein sequence ID" value="CDW23340.1"/>
    <property type="molecule type" value="Transcribed_RNA"/>
</dbReference>
<sequence>MKGSKKTEKTPCEMRLAWYKRKSFLHRIVTGDEKWFYFKNPKRKRLYIERGAKARSTARPDRFGKKAILCVFWDQCGIIGYALLQPDLTVNGDCYQQQLADLNHHIRQKCPKYEARQQKIIFHDDNVPPHRSISTHQLVESYNSDPLAHAAYSPDLVTFHLLLVCINGPGNQ</sequence>
<proteinExistence type="predicted"/>
<dbReference type="AlphaFoldDB" id="A0A0K2TBZ4"/>
<dbReference type="OrthoDB" id="6371477at2759"/>
<keyword evidence="1" id="KW-0489">Methyltransferase</keyword>
<dbReference type="Gene3D" id="3.30.420.10">
    <property type="entry name" value="Ribonuclease H-like superfamily/Ribonuclease H"/>
    <property type="match status" value="1"/>
</dbReference>
<dbReference type="GO" id="GO:0032259">
    <property type="term" value="P:methylation"/>
    <property type="evidence" value="ECO:0007669"/>
    <property type="project" value="UniProtKB-KW"/>
</dbReference>
<dbReference type="InterPro" id="IPR052709">
    <property type="entry name" value="Transposase-MT_Hybrid"/>
</dbReference>
<keyword evidence="1" id="KW-0808">Transferase</keyword>
<dbReference type="PANTHER" id="PTHR46060">
    <property type="entry name" value="MARINER MOS1 TRANSPOSASE-LIKE PROTEIN"/>
    <property type="match status" value="1"/>
</dbReference>
<dbReference type="PANTHER" id="PTHR46060:SF1">
    <property type="entry name" value="MARINER MOS1 TRANSPOSASE-LIKE PROTEIN"/>
    <property type="match status" value="1"/>
</dbReference>
<dbReference type="InterPro" id="IPR001888">
    <property type="entry name" value="Transposase_1"/>
</dbReference>
<reference evidence="1" key="1">
    <citation type="submission" date="2014-05" db="EMBL/GenBank/DDBJ databases">
        <authorList>
            <person name="Chronopoulou M."/>
        </authorList>
    </citation>
    <scope>NUCLEOTIDE SEQUENCE</scope>
    <source>
        <tissue evidence="1">Whole organism</tissue>
    </source>
</reference>
<dbReference type="GO" id="GO:0008168">
    <property type="term" value="F:methyltransferase activity"/>
    <property type="evidence" value="ECO:0007669"/>
    <property type="project" value="UniProtKB-KW"/>
</dbReference>
<dbReference type="InterPro" id="IPR036397">
    <property type="entry name" value="RNaseH_sf"/>
</dbReference>
<name>A0A0K2TBZ4_LEPSM</name>
<protein>
    <submittedName>
        <fullName evidence="1">Histonelysine Nmethyltransferase SETMARlike [Hydra vulgaris]</fullName>
    </submittedName>
</protein>
<dbReference type="Pfam" id="PF01359">
    <property type="entry name" value="Transposase_1"/>
    <property type="match status" value="1"/>
</dbReference>
<evidence type="ECO:0000313" key="1">
    <source>
        <dbReference type="EMBL" id="CDW23340.1"/>
    </source>
</evidence>
<accession>A0A0K2TBZ4</accession>
<organism evidence="1">
    <name type="scientific">Lepeophtheirus salmonis</name>
    <name type="common">Salmon louse</name>
    <name type="synonym">Caligus salmonis</name>
    <dbReference type="NCBI Taxonomy" id="72036"/>
    <lineage>
        <taxon>Eukaryota</taxon>
        <taxon>Metazoa</taxon>
        <taxon>Ecdysozoa</taxon>
        <taxon>Arthropoda</taxon>
        <taxon>Crustacea</taxon>
        <taxon>Multicrustacea</taxon>
        <taxon>Hexanauplia</taxon>
        <taxon>Copepoda</taxon>
        <taxon>Siphonostomatoida</taxon>
        <taxon>Caligidae</taxon>
        <taxon>Lepeophtheirus</taxon>
    </lineage>
</organism>
<dbReference type="GO" id="GO:0003676">
    <property type="term" value="F:nucleic acid binding"/>
    <property type="evidence" value="ECO:0007669"/>
    <property type="project" value="InterPro"/>
</dbReference>